<dbReference type="Proteomes" id="UP000198817">
    <property type="component" value="Unassembled WGS sequence"/>
</dbReference>
<accession>A0A1I7I2D2</accession>
<dbReference type="AlphaFoldDB" id="A0A1I7I2D2"/>
<name>A0A1I7I2D2_9FIRM</name>
<evidence type="ECO:0000313" key="2">
    <source>
        <dbReference type="EMBL" id="SFU67084.1"/>
    </source>
</evidence>
<dbReference type="InterPro" id="IPR045584">
    <property type="entry name" value="Pilin-like"/>
</dbReference>
<dbReference type="InterPro" id="IPR012902">
    <property type="entry name" value="N_methyl_site"/>
</dbReference>
<dbReference type="Pfam" id="PF07963">
    <property type="entry name" value="N_methyl"/>
    <property type="match status" value="1"/>
</dbReference>
<gene>
    <name evidence="2" type="ORF">SAMN05216508_1302</name>
</gene>
<dbReference type="Gene3D" id="3.30.700.10">
    <property type="entry name" value="Glycoprotein, Type 4 Pilin"/>
    <property type="match status" value="1"/>
</dbReference>
<protein>
    <submittedName>
        <fullName evidence="2">Prepilin-type N-terminal cleavage/methylation domain-containing protein</fullName>
    </submittedName>
</protein>
<dbReference type="NCBIfam" id="TIGR02532">
    <property type="entry name" value="IV_pilin_GFxxxE"/>
    <property type="match status" value="1"/>
</dbReference>
<dbReference type="EMBL" id="FPBT01000030">
    <property type="protein sequence ID" value="SFU67084.1"/>
    <property type="molecule type" value="Genomic_DNA"/>
</dbReference>
<evidence type="ECO:0000313" key="3">
    <source>
        <dbReference type="Proteomes" id="UP000198817"/>
    </source>
</evidence>
<proteinExistence type="predicted"/>
<keyword evidence="1" id="KW-0812">Transmembrane</keyword>
<dbReference type="SUPFAM" id="SSF54523">
    <property type="entry name" value="Pili subunits"/>
    <property type="match status" value="1"/>
</dbReference>
<dbReference type="STRING" id="155865.SAMN05216515_13321"/>
<dbReference type="RefSeq" id="WP_090471961.1">
    <property type="nucleotide sequence ID" value="NZ_FOWF01000033.1"/>
</dbReference>
<feature type="transmembrane region" description="Helical" evidence="1">
    <location>
        <begin position="49"/>
        <end position="67"/>
    </location>
</feature>
<keyword evidence="1" id="KW-1133">Transmembrane helix</keyword>
<keyword evidence="1" id="KW-0472">Membrane</keyword>
<sequence length="207" mass="22133">MPNDYNTTNASIIPNADAAANAYNTPNDSAIPNANAAPDRTCGFTLAELLVVVAIIAVLVMVSIPIFTAQLEKSREAVDLSNLRSAYGAGKYQLMEEDEKETGSSPETYIYDPGSGKLLTVTEAGKSGSATLFCGKGTARIGSSHHTQSIRWDGETISRYSAANKKLLVSGSGGMLYDPAMDVSERCAIMVTIHQPTKTVIAYFQKW</sequence>
<keyword evidence="3" id="KW-1185">Reference proteome</keyword>
<evidence type="ECO:0000256" key="1">
    <source>
        <dbReference type="SAM" id="Phobius"/>
    </source>
</evidence>
<reference evidence="2 3" key="1">
    <citation type="submission" date="2016-10" db="EMBL/GenBank/DDBJ databases">
        <authorList>
            <person name="de Groot N.N."/>
        </authorList>
    </citation>
    <scope>NUCLEOTIDE SEQUENCE [LARGE SCALE GENOMIC DNA]</scope>
    <source>
        <strain evidence="2 3">KHGC13</strain>
    </source>
</reference>
<organism evidence="2 3">
    <name type="scientific">Eubacterium pyruvativorans</name>
    <dbReference type="NCBI Taxonomy" id="155865"/>
    <lineage>
        <taxon>Bacteria</taxon>
        <taxon>Bacillati</taxon>
        <taxon>Bacillota</taxon>
        <taxon>Clostridia</taxon>
        <taxon>Eubacteriales</taxon>
        <taxon>Eubacteriaceae</taxon>
        <taxon>Eubacterium</taxon>
    </lineage>
</organism>